<keyword evidence="2" id="KW-0964">Secreted</keyword>
<proteinExistence type="predicted"/>
<feature type="domain" description="WxxW" evidence="5">
    <location>
        <begin position="39"/>
        <end position="121"/>
    </location>
</feature>
<keyword evidence="7" id="KW-1185">Reference proteome</keyword>
<evidence type="ECO:0000313" key="6">
    <source>
        <dbReference type="Ensembl" id="ENSMMOP00000022580.1"/>
    </source>
</evidence>
<reference evidence="6" key="2">
    <citation type="submission" date="2025-09" db="UniProtKB">
        <authorList>
            <consortium name="Ensembl"/>
        </authorList>
    </citation>
    <scope>IDENTIFICATION</scope>
</reference>
<dbReference type="InterPro" id="IPR039675">
    <property type="entry name" value="CILP1/CILP2"/>
</dbReference>
<evidence type="ECO:0000313" key="7">
    <source>
        <dbReference type="Proteomes" id="UP000261620"/>
    </source>
</evidence>
<evidence type="ECO:0000256" key="1">
    <source>
        <dbReference type="ARBA" id="ARBA00004613"/>
    </source>
</evidence>
<dbReference type="Pfam" id="PF13330">
    <property type="entry name" value="Mucin2_WxxW"/>
    <property type="match status" value="2"/>
</dbReference>
<accession>A0A3Q3X3J4</accession>
<organism evidence="6 7">
    <name type="scientific">Mola mola</name>
    <name type="common">Ocean sunfish</name>
    <name type="synonym">Tetraodon mola</name>
    <dbReference type="NCBI Taxonomy" id="94237"/>
    <lineage>
        <taxon>Eukaryota</taxon>
        <taxon>Metazoa</taxon>
        <taxon>Chordata</taxon>
        <taxon>Craniata</taxon>
        <taxon>Vertebrata</taxon>
        <taxon>Euteleostomi</taxon>
        <taxon>Actinopterygii</taxon>
        <taxon>Neopterygii</taxon>
        <taxon>Teleostei</taxon>
        <taxon>Neoteleostei</taxon>
        <taxon>Acanthomorphata</taxon>
        <taxon>Eupercaria</taxon>
        <taxon>Tetraodontiformes</taxon>
        <taxon>Molidae</taxon>
        <taxon>Mola</taxon>
    </lineage>
</organism>
<feature type="domain" description="WxxW" evidence="5">
    <location>
        <begin position="134"/>
        <end position="213"/>
    </location>
</feature>
<dbReference type="GO" id="GO:0005576">
    <property type="term" value="C:extracellular region"/>
    <property type="evidence" value="ECO:0007669"/>
    <property type="project" value="UniProtKB-SubCell"/>
</dbReference>
<dbReference type="Ensembl" id="ENSMMOT00000022951.1">
    <property type="protein sequence ID" value="ENSMMOP00000022580.1"/>
    <property type="gene ID" value="ENSMMOG00000017166.1"/>
</dbReference>
<dbReference type="PANTHER" id="PTHR15031:SF4">
    <property type="entry name" value="CARTILAGE INTERMEDIATE LAYER PROTEIN 1"/>
    <property type="match status" value="1"/>
</dbReference>
<dbReference type="AlphaFoldDB" id="A0A3Q3X3J4"/>
<keyword evidence="3" id="KW-0732">Signal</keyword>
<dbReference type="InterPro" id="IPR025155">
    <property type="entry name" value="WxxW_domain"/>
</dbReference>
<protein>
    <recommendedName>
        <fullName evidence="5">WxxW domain-containing protein</fullName>
    </recommendedName>
</protein>
<evidence type="ECO:0000259" key="5">
    <source>
        <dbReference type="Pfam" id="PF13330"/>
    </source>
</evidence>
<sequence>ISTLMKVLNASGLFSSFSSEDCQIDSHVHLSGTLHQCRTRWFDHDDPSGHGDYEVLGDLLSIYPGEICPRPMAIEVQTVSGEPASITSQTFLNYDATHGFACVNADQVSGSCEDYRVRFTCPKEFCEVSAQCRTQRLNSDSPSEEGDVESIPQLLKTFPGQICGNPVSIEAVTTSGISAELTGETFLSYDVTFGFACINEHQRREQCEDYQVYCLDYIS</sequence>
<dbReference type="OMA" id="VSGFACV"/>
<name>A0A3Q3X3J4_MOLML</name>
<dbReference type="PANTHER" id="PTHR15031">
    <property type="entry name" value="CARTILAGE INTERMEDIATE LAYER PROTEIN CLIP"/>
    <property type="match status" value="1"/>
</dbReference>
<dbReference type="Proteomes" id="UP000261620">
    <property type="component" value="Unplaced"/>
</dbReference>
<comment type="subcellular location">
    <subcellularLocation>
        <location evidence="1">Secreted</location>
    </subcellularLocation>
</comment>
<keyword evidence="4" id="KW-0325">Glycoprotein</keyword>
<reference evidence="6" key="1">
    <citation type="submission" date="2025-08" db="UniProtKB">
        <authorList>
            <consortium name="Ensembl"/>
        </authorList>
    </citation>
    <scope>IDENTIFICATION</scope>
</reference>
<evidence type="ECO:0000256" key="3">
    <source>
        <dbReference type="ARBA" id="ARBA00022729"/>
    </source>
</evidence>
<evidence type="ECO:0000256" key="4">
    <source>
        <dbReference type="ARBA" id="ARBA00023180"/>
    </source>
</evidence>
<evidence type="ECO:0000256" key="2">
    <source>
        <dbReference type="ARBA" id="ARBA00022525"/>
    </source>
</evidence>
<dbReference type="STRING" id="94237.ENSMMOP00000022580"/>